<gene>
    <name evidence="1" type="ORF">ABS361_07815</name>
</gene>
<protein>
    <recommendedName>
        <fullName evidence="2">DUF4189 domain-containing protein</fullName>
    </recommendedName>
</protein>
<dbReference type="KEGG" id="mflg:ABS361_07815"/>
<sequence length="101" mass="11128">MARRLKSDILFACPMGNRYFERVIVTGSWSHEKILAFVLLAAAAVSALPDPAEAWMCVATSSRARGWGTSGSMVAAKNRALAECAMRTPRGRTCYIRYCRP</sequence>
<organism evidence="1">
    <name type="scientific">Methyloraptor flagellatus</name>
    <dbReference type="NCBI Taxonomy" id="3162530"/>
    <lineage>
        <taxon>Bacteria</taxon>
        <taxon>Pseudomonadati</taxon>
        <taxon>Pseudomonadota</taxon>
        <taxon>Alphaproteobacteria</taxon>
        <taxon>Hyphomicrobiales</taxon>
        <taxon>Ancalomicrobiaceae</taxon>
        <taxon>Methyloraptor</taxon>
    </lineage>
</organism>
<reference evidence="1" key="1">
    <citation type="submission" date="2024-06" db="EMBL/GenBank/DDBJ databases">
        <title>Methylostella associata gen. nov., sp. nov., a novel Ancalomicrobiaceae-affiliated facultatively methylotrophic bacteria that feed on methanotrophs of the genus Methylococcus.</title>
        <authorList>
            <person name="Saltykova V."/>
            <person name="Danilova O.V."/>
            <person name="Oshkin I.Y."/>
            <person name="Belova S.E."/>
            <person name="Pimenov N.V."/>
            <person name="Dedysh S.N."/>
        </authorList>
    </citation>
    <scope>NUCLEOTIDE SEQUENCE</scope>
    <source>
        <strain evidence="1">S20</strain>
    </source>
</reference>
<evidence type="ECO:0000313" key="1">
    <source>
        <dbReference type="EMBL" id="XBY46124.1"/>
    </source>
</evidence>
<name>A0AAU7XGC3_9HYPH</name>
<accession>A0AAU7XGC3</accession>
<evidence type="ECO:0008006" key="2">
    <source>
        <dbReference type="Google" id="ProtNLM"/>
    </source>
</evidence>
<dbReference type="EMBL" id="CP158568">
    <property type="protein sequence ID" value="XBY46124.1"/>
    <property type="molecule type" value="Genomic_DNA"/>
</dbReference>
<proteinExistence type="predicted"/>
<dbReference type="RefSeq" id="WP_407051221.1">
    <property type="nucleotide sequence ID" value="NZ_CP158568.1"/>
</dbReference>
<dbReference type="AlphaFoldDB" id="A0AAU7XGC3"/>